<protein>
    <recommendedName>
        <fullName evidence="1">glutathione-specific gamma-glutamylcyclotransferase</fullName>
        <ecNumber evidence="1">4.3.2.7</ecNumber>
    </recommendedName>
</protein>
<dbReference type="EMBL" id="BMXV01000001">
    <property type="protein sequence ID" value="GGY62644.1"/>
    <property type="molecule type" value="Genomic_DNA"/>
</dbReference>
<dbReference type="Gene3D" id="3.10.490.10">
    <property type="entry name" value="Gamma-glutamyl cyclotransferase-like"/>
    <property type="match status" value="1"/>
</dbReference>
<sequence>MAQDTTELNRQNHRLDHLDDVWLFGYGSLIYKVDFPYRERRVASIDGWARRFWQGSHDHRGTPEAPGRVATLTEAPGQTCVGMAYRVSPDTFEHLDHREKNGYLRFFTPMTFADKGHAEGLVYVAGPDNAAFLGSAPLDKMAEHIARSHGPSGANADYLVHLAKALKDLGAEDEHVFELARRVEDLLLATS</sequence>
<dbReference type="InterPro" id="IPR036568">
    <property type="entry name" value="GGCT-like_sf"/>
</dbReference>
<gene>
    <name evidence="3" type="ORF">GCM10007071_06960</name>
</gene>
<dbReference type="PANTHER" id="PTHR12192">
    <property type="entry name" value="CATION TRANSPORT PROTEIN CHAC-RELATED"/>
    <property type="match status" value="1"/>
</dbReference>
<dbReference type="EC" id="4.3.2.7" evidence="1"/>
<evidence type="ECO:0000313" key="4">
    <source>
        <dbReference type="Proteomes" id="UP000601597"/>
    </source>
</evidence>
<organism evidence="3 4">
    <name type="scientific">Marinobacter zhanjiangensis</name>
    <dbReference type="NCBI Taxonomy" id="578215"/>
    <lineage>
        <taxon>Bacteria</taxon>
        <taxon>Pseudomonadati</taxon>
        <taxon>Pseudomonadota</taxon>
        <taxon>Gammaproteobacteria</taxon>
        <taxon>Pseudomonadales</taxon>
        <taxon>Marinobacteraceae</taxon>
        <taxon>Marinobacter</taxon>
    </lineage>
</organism>
<dbReference type="PANTHER" id="PTHR12192:SF2">
    <property type="entry name" value="GLUTATHIONE-SPECIFIC GAMMA-GLUTAMYLCYCLOTRANSFERASE 2"/>
    <property type="match status" value="1"/>
</dbReference>
<dbReference type="RefSeq" id="WP_189572797.1">
    <property type="nucleotide sequence ID" value="NZ_BMXV01000001.1"/>
</dbReference>
<dbReference type="InterPro" id="IPR006840">
    <property type="entry name" value="ChaC"/>
</dbReference>
<comment type="caution">
    <text evidence="3">The sequence shown here is derived from an EMBL/GenBank/DDBJ whole genome shotgun (WGS) entry which is preliminary data.</text>
</comment>
<keyword evidence="2" id="KW-0456">Lyase</keyword>
<dbReference type="SUPFAM" id="SSF110857">
    <property type="entry name" value="Gamma-glutamyl cyclotransferase-like"/>
    <property type="match status" value="1"/>
</dbReference>
<reference evidence="4" key="1">
    <citation type="journal article" date="2019" name="Int. J. Syst. Evol. Microbiol.">
        <title>The Global Catalogue of Microorganisms (GCM) 10K type strain sequencing project: providing services to taxonomists for standard genome sequencing and annotation.</title>
        <authorList>
            <consortium name="The Broad Institute Genomics Platform"/>
            <consortium name="The Broad Institute Genome Sequencing Center for Infectious Disease"/>
            <person name="Wu L."/>
            <person name="Ma J."/>
        </authorList>
    </citation>
    <scope>NUCLEOTIDE SEQUENCE [LARGE SCALE GENOMIC DNA]</scope>
    <source>
        <strain evidence="4">KCTC 22280</strain>
    </source>
</reference>
<dbReference type="Proteomes" id="UP000601597">
    <property type="component" value="Unassembled WGS sequence"/>
</dbReference>
<dbReference type="InterPro" id="IPR013024">
    <property type="entry name" value="GGCT-like"/>
</dbReference>
<evidence type="ECO:0000313" key="3">
    <source>
        <dbReference type="EMBL" id="GGY62644.1"/>
    </source>
</evidence>
<name>A0ABQ3ARY0_9GAMM</name>
<keyword evidence="4" id="KW-1185">Reference proteome</keyword>
<accession>A0ABQ3ARY0</accession>
<dbReference type="CDD" id="cd06661">
    <property type="entry name" value="GGCT_like"/>
    <property type="match status" value="1"/>
</dbReference>
<dbReference type="Pfam" id="PF04752">
    <property type="entry name" value="ChaC"/>
    <property type="match status" value="1"/>
</dbReference>
<proteinExistence type="predicted"/>
<evidence type="ECO:0000256" key="1">
    <source>
        <dbReference type="ARBA" id="ARBA00012344"/>
    </source>
</evidence>
<evidence type="ECO:0000256" key="2">
    <source>
        <dbReference type="ARBA" id="ARBA00023239"/>
    </source>
</evidence>